<dbReference type="KEGG" id="zro:ZYRO0G06160g"/>
<evidence type="ECO:0000259" key="4">
    <source>
        <dbReference type="PROSITE" id="PS51517"/>
    </source>
</evidence>
<dbReference type="GO" id="GO:0003677">
    <property type="term" value="F:DNA binding"/>
    <property type="evidence" value="ECO:0007669"/>
    <property type="project" value="UniProtKB-KW"/>
</dbReference>
<feature type="region of interest" description="Disordered" evidence="3">
    <location>
        <begin position="346"/>
        <end position="412"/>
    </location>
</feature>
<dbReference type="InterPro" id="IPR024061">
    <property type="entry name" value="NDT80_DNA-bd_dom"/>
</dbReference>
<feature type="compositionally biased region" description="Pro residues" evidence="3">
    <location>
        <begin position="399"/>
        <end position="410"/>
    </location>
</feature>
<dbReference type="InParanoid" id="C5DZP5"/>
<dbReference type="GO" id="GO:0051321">
    <property type="term" value="P:meiotic cell cycle"/>
    <property type="evidence" value="ECO:0007669"/>
    <property type="project" value="TreeGrafter"/>
</dbReference>
<feature type="compositionally biased region" description="Basic residues" evidence="3">
    <location>
        <begin position="385"/>
        <end position="395"/>
    </location>
</feature>
<evidence type="ECO:0000313" key="6">
    <source>
        <dbReference type="Proteomes" id="UP000008536"/>
    </source>
</evidence>
<organism evidence="5 6">
    <name type="scientific">Zygosaccharomyces rouxii (strain ATCC 2623 / CBS 732 / NBRC 1130 / NCYC 568 / NRRL Y-229)</name>
    <dbReference type="NCBI Taxonomy" id="559307"/>
    <lineage>
        <taxon>Eukaryota</taxon>
        <taxon>Fungi</taxon>
        <taxon>Dikarya</taxon>
        <taxon>Ascomycota</taxon>
        <taxon>Saccharomycotina</taxon>
        <taxon>Saccharomycetes</taxon>
        <taxon>Saccharomycetales</taxon>
        <taxon>Saccharomycetaceae</taxon>
        <taxon>Zygosaccharomyces</taxon>
    </lineage>
</organism>
<dbReference type="InterPro" id="IPR052605">
    <property type="entry name" value="Fungal_trans_regulator"/>
</dbReference>
<reference evidence="5 6" key="1">
    <citation type="journal article" date="2009" name="Genome Res.">
        <title>Comparative genomics of protoploid Saccharomycetaceae.</title>
        <authorList>
            <consortium name="The Genolevures Consortium"/>
            <person name="Souciet J.-L."/>
            <person name="Dujon B."/>
            <person name="Gaillardin C."/>
            <person name="Johnston M."/>
            <person name="Baret P.V."/>
            <person name="Cliften P."/>
            <person name="Sherman D.J."/>
            <person name="Weissenbach J."/>
            <person name="Westhof E."/>
            <person name="Wincker P."/>
            <person name="Jubin C."/>
            <person name="Poulain J."/>
            <person name="Barbe V."/>
            <person name="Segurens B."/>
            <person name="Artiguenave F."/>
            <person name="Anthouard V."/>
            <person name="Vacherie B."/>
            <person name="Val M.-E."/>
            <person name="Fulton R.S."/>
            <person name="Minx P."/>
            <person name="Wilson R."/>
            <person name="Durrens P."/>
            <person name="Jean G."/>
            <person name="Marck C."/>
            <person name="Martin T."/>
            <person name="Nikolski M."/>
            <person name="Rolland T."/>
            <person name="Seret M.-L."/>
            <person name="Casaregola S."/>
            <person name="Despons L."/>
            <person name="Fairhead C."/>
            <person name="Fischer G."/>
            <person name="Lafontaine I."/>
            <person name="Leh V."/>
            <person name="Lemaire M."/>
            <person name="de Montigny J."/>
            <person name="Neuveglise C."/>
            <person name="Thierry A."/>
            <person name="Blanc-Lenfle I."/>
            <person name="Bleykasten C."/>
            <person name="Diffels J."/>
            <person name="Fritsch E."/>
            <person name="Frangeul L."/>
            <person name="Goeffon A."/>
            <person name="Jauniaux N."/>
            <person name="Kachouri-Lafond R."/>
            <person name="Payen C."/>
            <person name="Potier S."/>
            <person name="Pribylova L."/>
            <person name="Ozanne C."/>
            <person name="Richard G.-F."/>
            <person name="Sacerdot C."/>
            <person name="Straub M.-L."/>
            <person name="Talla E."/>
        </authorList>
    </citation>
    <scope>NUCLEOTIDE SEQUENCE [LARGE SCALE GENOMIC DNA]</scope>
    <source>
        <strain evidence="5 6">ATCC 2623 / CBS 732 / BCRC 21506 / NBRC 1130 / NCYC 568 / NRRL Y-229</strain>
    </source>
</reference>
<evidence type="ECO:0000256" key="2">
    <source>
        <dbReference type="PROSITE-ProRule" id="PRU00850"/>
    </source>
</evidence>
<dbReference type="InterPro" id="IPR008967">
    <property type="entry name" value="p53-like_TF_DNA-bd_sf"/>
</dbReference>
<dbReference type="Gene3D" id="2.60.40.1390">
    <property type="entry name" value="NDT80 DNA-binding domain"/>
    <property type="match status" value="1"/>
</dbReference>
<dbReference type="PANTHER" id="PTHR35144">
    <property type="entry name" value="MEIOSIS-SPECIFIC TRANSCRIPTION FACTOR NDT80"/>
    <property type="match status" value="1"/>
</dbReference>
<dbReference type="HOGENOM" id="CLU_015202_0_0_1"/>
<dbReference type="InterPro" id="IPR037141">
    <property type="entry name" value="NDT80_DNA-bd_dom_sf"/>
</dbReference>
<dbReference type="Pfam" id="PF05224">
    <property type="entry name" value="NDT80_PhoG"/>
    <property type="match status" value="1"/>
</dbReference>
<gene>
    <name evidence="5" type="ordered locus">ZYRO0G06160g</name>
</gene>
<feature type="compositionally biased region" description="Basic and acidic residues" evidence="3">
    <location>
        <begin position="648"/>
        <end position="661"/>
    </location>
</feature>
<accession>C5DZP5</accession>
<dbReference type="AlphaFoldDB" id="C5DZP5"/>
<dbReference type="GO" id="GO:0003700">
    <property type="term" value="F:DNA-binding transcription factor activity"/>
    <property type="evidence" value="ECO:0007669"/>
    <property type="project" value="UniProtKB-UniRule"/>
</dbReference>
<dbReference type="PANTHER" id="PTHR35144:SF2">
    <property type="entry name" value="MEIOSIS-SPECIFIC TRANSCRIPTION FACTOR NDT80"/>
    <property type="match status" value="1"/>
</dbReference>
<keyword evidence="1 2" id="KW-0238">DNA-binding</keyword>
<dbReference type="SUPFAM" id="SSF49417">
    <property type="entry name" value="p53-like transcription factors"/>
    <property type="match status" value="1"/>
</dbReference>
<proteinExistence type="predicted"/>
<evidence type="ECO:0000256" key="1">
    <source>
        <dbReference type="ARBA" id="ARBA00023125"/>
    </source>
</evidence>
<feature type="DNA-binding region" description="NDT80" evidence="2">
    <location>
        <begin position="29"/>
        <end position="337"/>
    </location>
</feature>
<dbReference type="STRING" id="559307.C5DZP5"/>
<evidence type="ECO:0000256" key="3">
    <source>
        <dbReference type="SAM" id="MobiDB-lite"/>
    </source>
</evidence>
<feature type="region of interest" description="Disordered" evidence="3">
    <location>
        <begin position="641"/>
        <end position="664"/>
    </location>
</feature>
<dbReference type="GO" id="GO:0045944">
    <property type="term" value="P:positive regulation of transcription by RNA polymerase II"/>
    <property type="evidence" value="ECO:0007669"/>
    <property type="project" value="TreeGrafter"/>
</dbReference>
<name>C5DZP5_ZYGRC</name>
<feature type="compositionally biased region" description="Polar residues" evidence="3">
    <location>
        <begin position="365"/>
        <end position="379"/>
    </location>
</feature>
<protein>
    <submittedName>
        <fullName evidence="5">ZYRO0G06160p</fullName>
    </submittedName>
</protein>
<dbReference type="GO" id="GO:0000228">
    <property type="term" value="C:nuclear chromosome"/>
    <property type="evidence" value="ECO:0007669"/>
    <property type="project" value="TreeGrafter"/>
</dbReference>
<dbReference type="Proteomes" id="UP000008536">
    <property type="component" value="Chromosome G"/>
</dbReference>
<sequence>MSSNYGLVEEQFRNISQHDDIFGEEELGEDGEPVIQTHVNEDGTTSSYFDKRKLKIAPRSTLQFKVGPTFEFVGNYYKVTERYTGRVLDLSIIPRIDRGFDFIDGEWVGYKRNYFTLVSSFEALGWDLDEFLNSCFELHGDTGQRCHIKYFAINIKAKSDDDHTEISLVQHTAKRDKGPQFPPAMAPLIPSALPNHQIIREASNVRNTTKMKKYDATFYFHRDDPVNSTAYSEKSVINSYPGDCIQRVARYERVQFASSINLKKPAQQNRHFRLHVVLGAIIPKGFNHYHHGSDGIHGDIVETGIDAQRDLFIPLQEVRTPPLIIRGRSPSNYTSSQRISVRTSSYNCSYKPEPSVSIGPPNPMLASQNSAPSQTPMTISPNKPRPGRPSKRKSRVLYVPPPLGSPPQPLPQLLEPPLAELLHEEPPSAAVLSIAKKVETLENIENFFHTQGPLALKTLDHQNFNPDMEDKTYKPTLLSRQNSVDPRDIELKCDKEFQENLRTVGPLQILATLKSQNSNTGKPDDNNKNNYADAGVSRKKRKLNGTSTTTALELSLEDTKELFDDDALKTNVNYAQSDSPVSPLSSRNIEPNPMEELSFGEGLNSISFSLLADSSSNYCHVPNTTLSEMENVPRIFDSRVIGAQDTSNRNDHNDYNKDSSREQTTAGMLVSKEARDAMNGLPSQMADMGELYEELSFYRH</sequence>
<evidence type="ECO:0000313" key="5">
    <source>
        <dbReference type="EMBL" id="CAR29329.1"/>
    </source>
</evidence>
<dbReference type="FunCoup" id="C5DZP5">
    <property type="interactions" value="1626"/>
</dbReference>
<keyword evidence="6" id="KW-1185">Reference proteome</keyword>
<dbReference type="FunFam" id="2.60.40.1390:FF:000005">
    <property type="entry name" value="Meiosis-specific transcription factor NDT80"/>
    <property type="match status" value="1"/>
</dbReference>
<feature type="domain" description="NDT80" evidence="4">
    <location>
        <begin position="29"/>
        <end position="337"/>
    </location>
</feature>
<feature type="region of interest" description="Disordered" evidence="3">
    <location>
        <begin position="514"/>
        <end position="548"/>
    </location>
</feature>
<dbReference type="EMBL" id="CU928179">
    <property type="protein sequence ID" value="CAR29329.1"/>
    <property type="molecule type" value="Genomic_DNA"/>
</dbReference>
<dbReference type="PROSITE" id="PS51517">
    <property type="entry name" value="NDT80"/>
    <property type="match status" value="1"/>
</dbReference>